<dbReference type="GO" id="GO:0015288">
    <property type="term" value="F:porin activity"/>
    <property type="evidence" value="ECO:0007669"/>
    <property type="project" value="UniProtKB-KW"/>
</dbReference>
<keyword evidence="9" id="KW-0472">Membrane</keyword>
<dbReference type="GO" id="GO:0034220">
    <property type="term" value="P:monoatomic ion transmembrane transport"/>
    <property type="evidence" value="ECO:0007669"/>
    <property type="project" value="InterPro"/>
</dbReference>
<dbReference type="GO" id="GO:0009279">
    <property type="term" value="C:cell outer membrane"/>
    <property type="evidence" value="ECO:0007669"/>
    <property type="project" value="UniProtKB-SubCell"/>
</dbReference>
<dbReference type="CDD" id="cd00342">
    <property type="entry name" value="gram_neg_porins"/>
    <property type="match status" value="1"/>
</dbReference>
<comment type="subunit">
    <text evidence="2">Homotrimer.</text>
</comment>
<keyword evidence="8" id="KW-0626">Porin</keyword>
<organism evidence="12 13">
    <name type="scientific">Snodgrassella alvi</name>
    <dbReference type="NCBI Taxonomy" id="1196083"/>
    <lineage>
        <taxon>Bacteria</taxon>
        <taxon>Pseudomonadati</taxon>
        <taxon>Pseudomonadota</taxon>
        <taxon>Betaproteobacteria</taxon>
        <taxon>Neisseriales</taxon>
        <taxon>Neisseriaceae</taxon>
        <taxon>Snodgrassella</taxon>
    </lineage>
</organism>
<evidence type="ECO:0000256" key="9">
    <source>
        <dbReference type="ARBA" id="ARBA00023136"/>
    </source>
</evidence>
<evidence type="ECO:0000256" key="8">
    <source>
        <dbReference type="ARBA" id="ARBA00023114"/>
    </source>
</evidence>
<keyword evidence="6 11" id="KW-0732">Signal</keyword>
<feature type="chain" id="PRO_5014750899" description="Porin" evidence="11">
    <location>
        <begin position="20"/>
        <end position="389"/>
    </location>
</feature>
<dbReference type="PRINTS" id="PR00184">
    <property type="entry name" value="NEISSPPORIN"/>
</dbReference>
<comment type="subcellular location">
    <subcellularLocation>
        <location evidence="1">Cell outer membrane</location>
        <topology evidence="1">Multi-pass membrane protein</topology>
    </subcellularLocation>
</comment>
<evidence type="ECO:0000256" key="7">
    <source>
        <dbReference type="ARBA" id="ARBA00023065"/>
    </source>
</evidence>
<name>A0A2N9Y7G3_9NEIS</name>
<evidence type="ECO:0000256" key="5">
    <source>
        <dbReference type="ARBA" id="ARBA00022692"/>
    </source>
</evidence>
<evidence type="ECO:0000313" key="12">
    <source>
        <dbReference type="EMBL" id="PIT65184.1"/>
    </source>
</evidence>
<reference evidence="12 13" key="1">
    <citation type="journal article" date="2017" name="MBio">
        <title>Type VI secretion-mediated competition in the bee gut microbiome.</title>
        <authorList>
            <person name="Steele M.I."/>
            <person name="Kwong W.K."/>
            <person name="Powell J.E."/>
            <person name="Whiteley M."/>
            <person name="Moran N.A."/>
        </authorList>
    </citation>
    <scope>NUCLEOTIDE SEQUENCE [LARGE SCALE GENOMIC DNA]</scope>
    <source>
        <strain evidence="12 13">PEB0171</strain>
    </source>
</reference>
<evidence type="ECO:0000256" key="4">
    <source>
        <dbReference type="ARBA" id="ARBA00022452"/>
    </source>
</evidence>
<proteinExistence type="predicted"/>
<dbReference type="PRINTS" id="PR00182">
    <property type="entry name" value="ECOLNEIPORIN"/>
</dbReference>
<dbReference type="AlphaFoldDB" id="A0A2N9Y7G3"/>
<evidence type="ECO:0000313" key="13">
    <source>
        <dbReference type="Proteomes" id="UP000231094"/>
    </source>
</evidence>
<dbReference type="InterPro" id="IPR001702">
    <property type="entry name" value="Porin_Gram-ve"/>
</dbReference>
<dbReference type="PANTHER" id="PTHR34501:SF9">
    <property type="entry name" value="MAJOR OUTER MEMBRANE PROTEIN P.IA"/>
    <property type="match status" value="1"/>
</dbReference>
<dbReference type="InterPro" id="IPR050298">
    <property type="entry name" value="Gram-neg_bact_OMP"/>
</dbReference>
<protein>
    <recommendedName>
        <fullName evidence="14">Porin</fullName>
    </recommendedName>
</protein>
<evidence type="ECO:0000256" key="11">
    <source>
        <dbReference type="SAM" id="SignalP"/>
    </source>
</evidence>
<keyword evidence="3" id="KW-0813">Transport</keyword>
<dbReference type="GO" id="GO:0046930">
    <property type="term" value="C:pore complex"/>
    <property type="evidence" value="ECO:0007669"/>
    <property type="project" value="UniProtKB-KW"/>
</dbReference>
<dbReference type="Proteomes" id="UP000231094">
    <property type="component" value="Unassembled WGS sequence"/>
</dbReference>
<dbReference type="InterPro" id="IPR023614">
    <property type="entry name" value="Porin_dom_sf"/>
</dbReference>
<evidence type="ECO:0008006" key="14">
    <source>
        <dbReference type="Google" id="ProtNLM"/>
    </source>
</evidence>
<keyword evidence="7" id="KW-0406">Ion transport</keyword>
<dbReference type="InterPro" id="IPR002299">
    <property type="entry name" value="Porin_Neis"/>
</dbReference>
<dbReference type="RefSeq" id="WP_100117190.1">
    <property type="nucleotide sequence ID" value="NZ_MEIV01000007.1"/>
</dbReference>
<dbReference type="InterPro" id="IPR033900">
    <property type="entry name" value="Gram_neg_porin_domain"/>
</dbReference>
<evidence type="ECO:0000256" key="10">
    <source>
        <dbReference type="ARBA" id="ARBA00023237"/>
    </source>
</evidence>
<dbReference type="SUPFAM" id="SSF56935">
    <property type="entry name" value="Porins"/>
    <property type="match status" value="1"/>
</dbReference>
<accession>A0A2N9Y7G3</accession>
<evidence type="ECO:0000256" key="6">
    <source>
        <dbReference type="ARBA" id="ARBA00022729"/>
    </source>
</evidence>
<dbReference type="Gene3D" id="2.40.160.10">
    <property type="entry name" value="Porin"/>
    <property type="match status" value="1"/>
</dbReference>
<gene>
    <name evidence="12" type="ORF">BHC47_01655</name>
</gene>
<evidence type="ECO:0000256" key="2">
    <source>
        <dbReference type="ARBA" id="ARBA00011233"/>
    </source>
</evidence>
<dbReference type="PANTHER" id="PTHR34501">
    <property type="entry name" value="PROTEIN YDDL-RELATED"/>
    <property type="match status" value="1"/>
</dbReference>
<dbReference type="EMBL" id="MEIV01000007">
    <property type="protein sequence ID" value="PIT65184.1"/>
    <property type="molecule type" value="Genomic_DNA"/>
</dbReference>
<keyword evidence="10" id="KW-0998">Cell outer membrane</keyword>
<keyword evidence="5" id="KW-0812">Transmembrane</keyword>
<evidence type="ECO:0000256" key="3">
    <source>
        <dbReference type="ARBA" id="ARBA00022448"/>
    </source>
</evidence>
<comment type="caution">
    <text evidence="12">The sequence shown here is derived from an EMBL/GenBank/DDBJ whole genome shotgun (WGS) entry which is preliminary data.</text>
</comment>
<sequence length="389" mass="42996">MKKTLIALALTTLPVAAMAEVVLYGQMKAGYEASSTKNTDQKRGPYENGIADYGSRIGFKGSEEIGHNMKVIWQVESRIHLGHSNGGSDGWANRDSFIGLETPYGKIRAGRISNQMNANMDDIDTWEYNNAALGLSKFTRTDARYVGIAYDSPEWAGFNFNVLYSPRDNVNGANRVAEYNSHLGTGEKYSVGLNYKNSGWFAKYGFDYLKNSGFKVHHVENGVYVGKNKDGQVHRLEGGYDANNWFVGAGYQYTKNTSSYFRELNNTEGRAKIFGSVNDHDMGVDNQGQEAALTVGYHFGNIFPKISYAHGWDAKINGTKERNTKYDQIVIGADYSFSKRTTANVQAGWLREGNGYSGDLLDPAHHDVAQTSNGKTKTTAIGVGLKHVF</sequence>
<keyword evidence="4" id="KW-1134">Transmembrane beta strand</keyword>
<feature type="signal peptide" evidence="11">
    <location>
        <begin position="1"/>
        <end position="19"/>
    </location>
</feature>
<dbReference type="Pfam" id="PF00267">
    <property type="entry name" value="Porin_1"/>
    <property type="match status" value="1"/>
</dbReference>
<evidence type="ECO:0000256" key="1">
    <source>
        <dbReference type="ARBA" id="ARBA00004571"/>
    </source>
</evidence>